<dbReference type="Proteomes" id="UP000026962">
    <property type="component" value="Chromosome 10"/>
</dbReference>
<name>A0A0E0M5I9_ORYPU</name>
<evidence type="ECO:0000313" key="3">
    <source>
        <dbReference type="Proteomes" id="UP000026962"/>
    </source>
</evidence>
<feature type="compositionally biased region" description="Low complexity" evidence="1">
    <location>
        <begin position="130"/>
        <end position="141"/>
    </location>
</feature>
<feature type="region of interest" description="Disordered" evidence="1">
    <location>
        <begin position="130"/>
        <end position="182"/>
    </location>
</feature>
<organism evidence="2">
    <name type="scientific">Oryza punctata</name>
    <name type="common">Red rice</name>
    <dbReference type="NCBI Taxonomy" id="4537"/>
    <lineage>
        <taxon>Eukaryota</taxon>
        <taxon>Viridiplantae</taxon>
        <taxon>Streptophyta</taxon>
        <taxon>Embryophyta</taxon>
        <taxon>Tracheophyta</taxon>
        <taxon>Spermatophyta</taxon>
        <taxon>Magnoliopsida</taxon>
        <taxon>Liliopsida</taxon>
        <taxon>Poales</taxon>
        <taxon>Poaceae</taxon>
        <taxon>BOP clade</taxon>
        <taxon>Oryzoideae</taxon>
        <taxon>Oryzeae</taxon>
        <taxon>Oryzinae</taxon>
        <taxon>Oryza</taxon>
    </lineage>
</organism>
<reference evidence="2" key="1">
    <citation type="submission" date="2015-04" db="UniProtKB">
        <authorList>
            <consortium name="EnsemblPlants"/>
        </authorList>
    </citation>
    <scope>IDENTIFICATION</scope>
</reference>
<dbReference type="Gramene" id="OPUNC10G02060.1">
    <property type="protein sequence ID" value="OPUNC10G02060.1"/>
    <property type="gene ID" value="OPUNC10G02060"/>
</dbReference>
<dbReference type="HOGENOM" id="CLU_1484300_0_0_1"/>
<sequence length="182" mass="18011">MHGGQEGTYPLPSSYPSLFLAPLTHLSSPLVPYPPFLISLPSLLAAYNGDGGRSHIRRWQQSADPMLAEDPVADAMLAAGGAVSVASVTGSTASAAGRSSVGGGHDTIAVLAPLATTLGEVDDAVEGATVAPGSGSAATGSGLRGVGSEQDNAVETSVEEGNGDQRGLGDNNVGLGDSNGWA</sequence>
<evidence type="ECO:0000256" key="1">
    <source>
        <dbReference type="SAM" id="MobiDB-lite"/>
    </source>
</evidence>
<accession>A0A0E0M5I9</accession>
<protein>
    <submittedName>
        <fullName evidence="2">Uncharacterized protein</fullName>
    </submittedName>
</protein>
<dbReference type="EnsemblPlants" id="OPUNC10G02060.1">
    <property type="protein sequence ID" value="OPUNC10G02060.1"/>
    <property type="gene ID" value="OPUNC10G02060"/>
</dbReference>
<reference evidence="2" key="2">
    <citation type="submission" date="2018-05" db="EMBL/GenBank/DDBJ databases">
        <title>OpunRS2 (Oryza punctata Reference Sequence Version 2).</title>
        <authorList>
            <person name="Zhang J."/>
            <person name="Kudrna D."/>
            <person name="Lee S."/>
            <person name="Talag J."/>
            <person name="Welchert J."/>
            <person name="Wing R.A."/>
        </authorList>
    </citation>
    <scope>NUCLEOTIDE SEQUENCE [LARGE SCALE GENOMIC DNA]</scope>
</reference>
<proteinExistence type="predicted"/>
<evidence type="ECO:0000313" key="2">
    <source>
        <dbReference type="EnsemblPlants" id="OPUNC10G02060.1"/>
    </source>
</evidence>
<dbReference type="AlphaFoldDB" id="A0A0E0M5I9"/>
<keyword evidence="3" id="KW-1185">Reference proteome</keyword>